<dbReference type="InterPro" id="IPR019554">
    <property type="entry name" value="Soluble_ligand-bd"/>
</dbReference>
<name>A0ABV2A9J2_9GAMM</name>
<proteinExistence type="predicted"/>
<feature type="chain" id="PRO_5046671288" evidence="3">
    <location>
        <begin position="36"/>
        <end position="251"/>
    </location>
</feature>
<organism evidence="6 7">
    <name type="scientific">Sinimarinibacterium thermocellulolyticum</name>
    <dbReference type="NCBI Taxonomy" id="3170016"/>
    <lineage>
        <taxon>Bacteria</taxon>
        <taxon>Pseudomonadati</taxon>
        <taxon>Pseudomonadota</taxon>
        <taxon>Gammaproteobacteria</taxon>
        <taxon>Nevskiales</taxon>
        <taxon>Nevskiaceae</taxon>
        <taxon>Sinimarinibacterium</taxon>
    </lineage>
</organism>
<evidence type="ECO:0000259" key="4">
    <source>
        <dbReference type="Pfam" id="PF02563"/>
    </source>
</evidence>
<feature type="compositionally biased region" description="Pro residues" evidence="2">
    <location>
        <begin position="41"/>
        <end position="57"/>
    </location>
</feature>
<reference evidence="6 7" key="1">
    <citation type="submission" date="2024-06" db="EMBL/GenBank/DDBJ databases">
        <authorList>
            <person name="Li Z."/>
            <person name="Jiang Y."/>
        </authorList>
    </citation>
    <scope>NUCLEOTIDE SEQUENCE [LARGE SCALE GENOMIC DNA]</scope>
    <source>
        <strain evidence="6 7">HSW-8</strain>
    </source>
</reference>
<dbReference type="EMBL" id="JBEPIJ010000007">
    <property type="protein sequence ID" value="MES0873927.1"/>
    <property type="molecule type" value="Genomic_DNA"/>
</dbReference>
<dbReference type="InterPro" id="IPR003715">
    <property type="entry name" value="Poly_export_N"/>
</dbReference>
<dbReference type="Gene3D" id="3.10.560.10">
    <property type="entry name" value="Outer membrane lipoprotein wza domain like"/>
    <property type="match status" value="1"/>
</dbReference>
<accession>A0ABV2A9J2</accession>
<feature type="domain" description="Polysaccharide export protein N-terminal" evidence="4">
    <location>
        <begin position="100"/>
        <end position="173"/>
    </location>
</feature>
<evidence type="ECO:0000256" key="2">
    <source>
        <dbReference type="SAM" id="MobiDB-lite"/>
    </source>
</evidence>
<dbReference type="Gene3D" id="3.30.1950.10">
    <property type="entry name" value="wza like domain"/>
    <property type="match status" value="1"/>
</dbReference>
<dbReference type="RefSeq" id="WP_352888936.1">
    <property type="nucleotide sequence ID" value="NZ_JBEPIJ010000007.1"/>
</dbReference>
<keyword evidence="7" id="KW-1185">Reference proteome</keyword>
<feature type="region of interest" description="Disordered" evidence="2">
    <location>
        <begin position="41"/>
        <end position="96"/>
    </location>
</feature>
<keyword evidence="1 3" id="KW-0732">Signal</keyword>
<evidence type="ECO:0000313" key="6">
    <source>
        <dbReference type="EMBL" id="MES0873927.1"/>
    </source>
</evidence>
<feature type="domain" description="Soluble ligand binding" evidence="5">
    <location>
        <begin position="178"/>
        <end position="228"/>
    </location>
</feature>
<dbReference type="PROSITE" id="PS51257">
    <property type="entry name" value="PROKAR_LIPOPROTEIN"/>
    <property type="match status" value="1"/>
</dbReference>
<evidence type="ECO:0000256" key="1">
    <source>
        <dbReference type="ARBA" id="ARBA00022729"/>
    </source>
</evidence>
<evidence type="ECO:0000256" key="3">
    <source>
        <dbReference type="SAM" id="SignalP"/>
    </source>
</evidence>
<sequence length="251" mass="26564">MSHKAGAFALRGSVCMAACRLGVLLVCALSITACALFEEPPPPQPRSPVPVAQPPAPSAYGHSAQAPATSLPAQRQQPSTPPLGVNQPPTQPIAGAAADRGGYRLGVGDVIRISVHGEPDLTVDVRIGESGIVNYPFLGDIRVIGMTVSQLERTIDRGLRGDYLVNPDVRVLVTAYRYFYVNGEVRTPGGYPYVPGLTVRQAVTLAGGLTERASSRRITVYRETNPSVPVEATLDTVVEPGDIVVVDQGLF</sequence>
<dbReference type="Pfam" id="PF02563">
    <property type="entry name" value="Poly_export"/>
    <property type="match status" value="1"/>
</dbReference>
<feature type="compositionally biased region" description="Polar residues" evidence="2">
    <location>
        <begin position="66"/>
        <end position="78"/>
    </location>
</feature>
<dbReference type="Proteomes" id="UP001465331">
    <property type="component" value="Unassembled WGS sequence"/>
</dbReference>
<evidence type="ECO:0000259" key="5">
    <source>
        <dbReference type="Pfam" id="PF10531"/>
    </source>
</evidence>
<gene>
    <name evidence="6" type="ORF">ABSH63_07930</name>
</gene>
<dbReference type="InterPro" id="IPR049712">
    <property type="entry name" value="Poly_export"/>
</dbReference>
<comment type="caution">
    <text evidence="6">The sequence shown here is derived from an EMBL/GenBank/DDBJ whole genome shotgun (WGS) entry which is preliminary data.</text>
</comment>
<dbReference type="PANTHER" id="PTHR33619">
    <property type="entry name" value="POLYSACCHARIDE EXPORT PROTEIN GFCE-RELATED"/>
    <property type="match status" value="1"/>
</dbReference>
<evidence type="ECO:0000313" key="7">
    <source>
        <dbReference type="Proteomes" id="UP001465331"/>
    </source>
</evidence>
<protein>
    <submittedName>
        <fullName evidence="6">Polysaccharide biosynthesis/export family protein</fullName>
    </submittedName>
</protein>
<feature type="signal peptide" evidence="3">
    <location>
        <begin position="1"/>
        <end position="35"/>
    </location>
</feature>
<dbReference type="PANTHER" id="PTHR33619:SF3">
    <property type="entry name" value="POLYSACCHARIDE EXPORT PROTEIN GFCE-RELATED"/>
    <property type="match status" value="1"/>
</dbReference>
<dbReference type="Pfam" id="PF10531">
    <property type="entry name" value="SLBB"/>
    <property type="match status" value="1"/>
</dbReference>